<evidence type="ECO:0000256" key="8">
    <source>
        <dbReference type="SAM" id="SignalP"/>
    </source>
</evidence>
<evidence type="ECO:0000256" key="2">
    <source>
        <dbReference type="ARBA" id="ARBA00022692"/>
    </source>
</evidence>
<dbReference type="GO" id="GO:0005794">
    <property type="term" value="C:Golgi apparatus"/>
    <property type="evidence" value="ECO:0007669"/>
    <property type="project" value="TreeGrafter"/>
</dbReference>
<evidence type="ECO:0000256" key="1">
    <source>
        <dbReference type="ARBA" id="ARBA00004141"/>
    </source>
</evidence>
<evidence type="ECO:0000313" key="10">
    <source>
        <dbReference type="EMBL" id="CAJ1908139.1"/>
    </source>
</evidence>
<evidence type="ECO:0000256" key="4">
    <source>
        <dbReference type="ARBA" id="ARBA00022989"/>
    </source>
</evidence>
<feature type="compositionally biased region" description="Acidic residues" evidence="6">
    <location>
        <begin position="527"/>
        <end position="552"/>
    </location>
</feature>
<proteinExistence type="predicted"/>
<feature type="transmembrane region" description="Helical" evidence="7">
    <location>
        <begin position="350"/>
        <end position="372"/>
    </location>
</feature>
<dbReference type="Proteomes" id="UP001295423">
    <property type="component" value="Unassembled WGS sequence"/>
</dbReference>
<gene>
    <name evidence="10" type="ORF">CYCCA115_LOCUS505</name>
</gene>
<feature type="transmembrane region" description="Helical" evidence="7">
    <location>
        <begin position="392"/>
        <end position="413"/>
    </location>
</feature>
<dbReference type="AlphaFoldDB" id="A0AAD2CCB3"/>
<evidence type="ECO:0000256" key="5">
    <source>
        <dbReference type="ARBA" id="ARBA00023136"/>
    </source>
</evidence>
<dbReference type="Pfam" id="PF06814">
    <property type="entry name" value="GOST_TM"/>
    <property type="match status" value="1"/>
</dbReference>
<keyword evidence="2 7" id="KW-0812">Transmembrane</keyword>
<feature type="transmembrane region" description="Helical" evidence="7">
    <location>
        <begin position="466"/>
        <end position="489"/>
    </location>
</feature>
<feature type="transmembrane region" description="Helical" evidence="7">
    <location>
        <begin position="307"/>
        <end position="338"/>
    </location>
</feature>
<organism evidence="10 11">
    <name type="scientific">Cylindrotheca closterium</name>
    <dbReference type="NCBI Taxonomy" id="2856"/>
    <lineage>
        <taxon>Eukaryota</taxon>
        <taxon>Sar</taxon>
        <taxon>Stramenopiles</taxon>
        <taxon>Ochrophyta</taxon>
        <taxon>Bacillariophyta</taxon>
        <taxon>Bacillariophyceae</taxon>
        <taxon>Bacillariophycidae</taxon>
        <taxon>Bacillariales</taxon>
        <taxon>Bacillariaceae</taxon>
        <taxon>Cylindrotheca</taxon>
    </lineage>
</organism>
<comment type="subcellular location">
    <subcellularLocation>
        <location evidence="1">Membrane</location>
        <topology evidence="1">Multi-pass membrane protein</topology>
    </subcellularLocation>
</comment>
<feature type="region of interest" description="Disordered" evidence="6">
    <location>
        <begin position="520"/>
        <end position="558"/>
    </location>
</feature>
<protein>
    <recommendedName>
        <fullName evidence="9">GOST seven transmembrane domain-containing protein</fullName>
    </recommendedName>
</protein>
<dbReference type="PANTHER" id="PTHR21229:SF1">
    <property type="entry name" value="GH17801P"/>
    <property type="match status" value="1"/>
</dbReference>
<sequence length="558" mass="62506">MLRSFLPTLIALLGLFHTVQGEIRPFNLLLSPASDYIHYVEGFLISPGYIDLGLLRFWASELDLDDARLPEHDGEEQEKKQKDENQDQDGGGRQLRQLNSTFESVMEGSIIDIAVFLLPSSCAGTKKGCDWTKLGIGRRSEAGVLRYCCSADAVTLGLCQQIQLGHLIIDNDNFVGNHRQVTIPATGEYDAHLSYGRFEEKSGSGKYVVAFANCNDGGRQVVVEGKTVWKSRHGYLPGDLFGLMYFNVFLFAIYFVVLMWYGITMKMYEDANIPIQNWVFATISMGCLELFFKAGDLFVWNEDGSRFWIAFYVGVIVGVLKRGISRCLIVMVALGWGVIRDDLGPVLNRIQFLGGVYVAASLVADIFTVVAYTEVQKLNQEEEVEIFDVVTVLRLAIFLVDIVFYLWIMDSLSASMEYLEGMGQTRKLERYLRLRCLLLFSILFAVITSVFGVVNDYDQGIVDNAQNWVVGAAGEMNYLFVLMTVAILWRPSPNAKEYAYVMELTGGDDSDEEGVIEMKGAVVPSAADDDDDDDDNEEHGISFEDEPEDGNEEGLRFE</sequence>
<dbReference type="InterPro" id="IPR053937">
    <property type="entry name" value="GOST_TM"/>
</dbReference>
<dbReference type="InterPro" id="IPR009637">
    <property type="entry name" value="GPR107/GPR108-like"/>
</dbReference>
<feature type="signal peptide" evidence="8">
    <location>
        <begin position="1"/>
        <end position="21"/>
    </location>
</feature>
<keyword evidence="4 7" id="KW-1133">Transmembrane helix</keyword>
<feature type="transmembrane region" description="Helical" evidence="7">
    <location>
        <begin position="434"/>
        <end position="454"/>
    </location>
</feature>
<keyword evidence="5 7" id="KW-0472">Membrane</keyword>
<evidence type="ECO:0000256" key="3">
    <source>
        <dbReference type="ARBA" id="ARBA00022729"/>
    </source>
</evidence>
<name>A0AAD2CCB3_9STRA</name>
<keyword evidence="11" id="KW-1185">Reference proteome</keyword>
<feature type="chain" id="PRO_5041969049" description="GOST seven transmembrane domain-containing protein" evidence="8">
    <location>
        <begin position="22"/>
        <end position="558"/>
    </location>
</feature>
<keyword evidence="3 8" id="KW-0732">Signal</keyword>
<comment type="caution">
    <text evidence="10">The sequence shown here is derived from an EMBL/GenBank/DDBJ whole genome shotgun (WGS) entry which is preliminary data.</text>
</comment>
<dbReference type="PANTHER" id="PTHR21229">
    <property type="entry name" value="LUNG SEVEN TRANSMEMBRANE RECEPTOR"/>
    <property type="match status" value="1"/>
</dbReference>
<evidence type="ECO:0000313" key="11">
    <source>
        <dbReference type="Proteomes" id="UP001295423"/>
    </source>
</evidence>
<dbReference type="EMBL" id="CAKOGP040000001">
    <property type="protein sequence ID" value="CAJ1908139.1"/>
    <property type="molecule type" value="Genomic_DNA"/>
</dbReference>
<feature type="compositionally biased region" description="Basic and acidic residues" evidence="6">
    <location>
        <begin position="70"/>
        <end position="85"/>
    </location>
</feature>
<feature type="transmembrane region" description="Helical" evidence="7">
    <location>
        <begin position="275"/>
        <end position="295"/>
    </location>
</feature>
<evidence type="ECO:0000256" key="6">
    <source>
        <dbReference type="SAM" id="MobiDB-lite"/>
    </source>
</evidence>
<feature type="region of interest" description="Disordered" evidence="6">
    <location>
        <begin position="70"/>
        <end position="94"/>
    </location>
</feature>
<evidence type="ECO:0000256" key="7">
    <source>
        <dbReference type="SAM" id="Phobius"/>
    </source>
</evidence>
<reference evidence="10" key="1">
    <citation type="submission" date="2023-08" db="EMBL/GenBank/DDBJ databases">
        <authorList>
            <person name="Audoor S."/>
            <person name="Bilcke G."/>
        </authorList>
    </citation>
    <scope>NUCLEOTIDE SEQUENCE</scope>
</reference>
<feature type="transmembrane region" description="Helical" evidence="7">
    <location>
        <begin position="240"/>
        <end position="263"/>
    </location>
</feature>
<evidence type="ECO:0000259" key="9">
    <source>
        <dbReference type="Pfam" id="PF06814"/>
    </source>
</evidence>
<accession>A0AAD2CCB3</accession>
<dbReference type="GO" id="GO:0016020">
    <property type="term" value="C:membrane"/>
    <property type="evidence" value="ECO:0007669"/>
    <property type="project" value="UniProtKB-SubCell"/>
</dbReference>
<feature type="domain" description="GOST seven transmembrane" evidence="9">
    <location>
        <begin position="243"/>
        <end position="494"/>
    </location>
</feature>